<feature type="region of interest" description="Disordered" evidence="1">
    <location>
        <begin position="1"/>
        <end position="21"/>
    </location>
</feature>
<organism evidence="2 3">
    <name type="scientific">Gluconobacter oxydans NBRC 3293</name>
    <dbReference type="NCBI Taxonomy" id="1315969"/>
    <lineage>
        <taxon>Bacteria</taxon>
        <taxon>Pseudomonadati</taxon>
        <taxon>Pseudomonadota</taxon>
        <taxon>Alphaproteobacteria</taxon>
        <taxon>Acetobacterales</taxon>
        <taxon>Acetobacteraceae</taxon>
        <taxon>Gluconobacter</taxon>
    </lineage>
</organism>
<dbReference type="Proteomes" id="UP000484858">
    <property type="component" value="Unassembled WGS sequence"/>
</dbReference>
<comment type="caution">
    <text evidence="2">The sequence shown here is derived from an EMBL/GenBank/DDBJ whole genome shotgun (WGS) entry which is preliminary data.</text>
</comment>
<proteinExistence type="predicted"/>
<name>A0A829X6H9_GLUOY</name>
<dbReference type="EMBL" id="BARJ01000003">
    <property type="protein sequence ID" value="GEM16126.1"/>
    <property type="molecule type" value="Genomic_DNA"/>
</dbReference>
<reference evidence="2 3" key="1">
    <citation type="submission" date="2013-04" db="EMBL/GenBank/DDBJ databases">
        <title>Gluconobacter oxydans NBRC 3293 whole genome sequence.</title>
        <authorList>
            <person name="Matsutani M."/>
            <person name="Yakushi T."/>
            <person name="Matsushita K."/>
        </authorList>
    </citation>
    <scope>NUCLEOTIDE SEQUENCE [LARGE SCALE GENOMIC DNA]</scope>
    <source>
        <strain evidence="2 3">NBRC 3293</strain>
    </source>
</reference>
<evidence type="ECO:0000313" key="3">
    <source>
        <dbReference type="Proteomes" id="UP000484858"/>
    </source>
</evidence>
<gene>
    <name evidence="2" type="ORF">NBRC3293_0623</name>
</gene>
<accession>A0A829X6H9</accession>
<sequence length="39" mass="4484">MKKPQTDPDIFSDRDRPQDRITLSDLMAQMRAGFSGRSD</sequence>
<feature type="compositionally biased region" description="Basic and acidic residues" evidence="1">
    <location>
        <begin position="1"/>
        <end position="19"/>
    </location>
</feature>
<dbReference type="AlphaFoldDB" id="A0A829X6H9"/>
<protein>
    <submittedName>
        <fullName evidence="2">Uncharacterized protein</fullName>
    </submittedName>
</protein>
<evidence type="ECO:0000313" key="2">
    <source>
        <dbReference type="EMBL" id="GEM16126.1"/>
    </source>
</evidence>
<evidence type="ECO:0000256" key="1">
    <source>
        <dbReference type="SAM" id="MobiDB-lite"/>
    </source>
</evidence>